<feature type="transmembrane region" description="Helical" evidence="2">
    <location>
        <begin position="599"/>
        <end position="621"/>
    </location>
</feature>
<organism evidence="4 5">
    <name type="scientific">Actinosynnema pretiosum</name>
    <dbReference type="NCBI Taxonomy" id="42197"/>
    <lineage>
        <taxon>Bacteria</taxon>
        <taxon>Bacillati</taxon>
        <taxon>Actinomycetota</taxon>
        <taxon>Actinomycetes</taxon>
        <taxon>Pseudonocardiales</taxon>
        <taxon>Pseudonocardiaceae</taxon>
        <taxon>Actinosynnema</taxon>
    </lineage>
</organism>
<accession>A0A290ZH91</accession>
<dbReference type="Proteomes" id="UP000218505">
    <property type="component" value="Chromosome"/>
</dbReference>
<feature type="transmembrane region" description="Helical" evidence="2">
    <location>
        <begin position="457"/>
        <end position="477"/>
    </location>
</feature>
<dbReference type="AlphaFoldDB" id="A0A290ZH91"/>
<dbReference type="InterPro" id="IPR050879">
    <property type="entry name" value="Acyltransferase_3"/>
</dbReference>
<proteinExistence type="predicted"/>
<feature type="region of interest" description="Disordered" evidence="1">
    <location>
        <begin position="9"/>
        <end position="29"/>
    </location>
</feature>
<evidence type="ECO:0000313" key="4">
    <source>
        <dbReference type="EMBL" id="ATE58365.1"/>
    </source>
</evidence>
<protein>
    <recommendedName>
        <fullName evidence="3">Acyltransferase 3 domain-containing protein</fullName>
    </recommendedName>
</protein>
<dbReference type="PANTHER" id="PTHR23028:SF53">
    <property type="entry name" value="ACYL_TRANSF_3 DOMAIN-CONTAINING PROTEIN"/>
    <property type="match status" value="1"/>
</dbReference>
<feature type="transmembrane region" description="Helical" evidence="2">
    <location>
        <begin position="336"/>
        <end position="354"/>
    </location>
</feature>
<feature type="transmembrane region" description="Helical" evidence="2">
    <location>
        <begin position="575"/>
        <end position="593"/>
    </location>
</feature>
<dbReference type="InterPro" id="IPR002656">
    <property type="entry name" value="Acyl_transf_3_dom"/>
</dbReference>
<feature type="transmembrane region" description="Helical" evidence="2">
    <location>
        <begin position="375"/>
        <end position="399"/>
    </location>
</feature>
<sequence>MVGREVVRGAAGGGGRAVHRVQRAGPVLPGRAVDRQLRAVRPGLPGDRVRRGGGVRAAGAAVAGAGRRAAGGGAALAGRGVPADGVHGAVRDLGGADVLPRGGARDGGDGGGAGRVAGRRRAGAAGGGRDRGGAAGVVGGGLVRGAHDPRRRVRAVPGVGRPRAARELAAGGGRAHREVRADRVPGQGGADGAGRVRVGRVRAGVHGAGRARARVDAAVRSGRAGAGRAAGARRARAHPGRAAAVRAGRRSAVTADGVGAGAGRGRTGLAAGSGAARGGAGPVTGGDAVRLSGKGIRSLTGFRALPAAGVLAGHLAPFAAVMVPATAGAWQAVDRVNYLAVDVFFLLSGFGIALGQAASGRGHGRFLRMRLARLWPLHAVVLAGLAVGAVLSDVLGLGFERGGTWADFVAQALLLHGWGFADSLSWNGPTWSLSAELACYLVFPVIWALVRRVSGAGAAWCWHFVALGVVFGAYWVLGADDAHLTYLAPLWRAFGDFTAGALLSRAHLAGGRGPEVLGRWALPLVAGVFALVPALALVGAPPLWALVLVGPAVLGVAQEGAAVRRVFRGPVALRLGRYSFAVFVVQVPCLLALSPFVDGVLGVVAVVAAVLVVAAVCHHLVEAPCQRALRGSRG</sequence>
<keyword evidence="2" id="KW-0812">Transmembrane</keyword>
<evidence type="ECO:0000256" key="1">
    <source>
        <dbReference type="SAM" id="MobiDB-lite"/>
    </source>
</evidence>
<keyword evidence="2" id="KW-0472">Membrane</keyword>
<dbReference type="Pfam" id="PF01757">
    <property type="entry name" value="Acyl_transf_3"/>
    <property type="match status" value="1"/>
</dbReference>
<dbReference type="EMBL" id="CP023445">
    <property type="protein sequence ID" value="ATE58365.1"/>
    <property type="molecule type" value="Genomic_DNA"/>
</dbReference>
<gene>
    <name evidence="4" type="ORF">CNX65_24460</name>
</gene>
<dbReference type="PANTHER" id="PTHR23028">
    <property type="entry name" value="ACETYLTRANSFERASE"/>
    <property type="match status" value="1"/>
</dbReference>
<evidence type="ECO:0000313" key="5">
    <source>
        <dbReference type="Proteomes" id="UP000218505"/>
    </source>
</evidence>
<name>A0A290ZH91_9PSEU</name>
<dbReference type="GO" id="GO:0016747">
    <property type="term" value="F:acyltransferase activity, transferring groups other than amino-acyl groups"/>
    <property type="evidence" value="ECO:0007669"/>
    <property type="project" value="InterPro"/>
</dbReference>
<feature type="region of interest" description="Disordered" evidence="1">
    <location>
        <begin position="226"/>
        <end position="248"/>
    </location>
</feature>
<feature type="domain" description="Acyltransferase 3" evidence="3">
    <location>
        <begin position="297"/>
        <end position="617"/>
    </location>
</feature>
<keyword evidence="5" id="KW-1185">Reference proteome</keyword>
<reference evidence="4" key="1">
    <citation type="submission" date="2017-09" db="EMBL/GenBank/DDBJ databases">
        <title>Complete Genome Sequence of ansamitocin-producing Bacterium Actinosynnema pretiosum X47.</title>
        <authorList>
            <person name="Cao G."/>
            <person name="Zong G."/>
            <person name="Zhong C."/>
            <person name="Fu J."/>
        </authorList>
    </citation>
    <scope>NUCLEOTIDE SEQUENCE [LARGE SCALE GENOMIC DNA]</scope>
    <source>
        <strain evidence="4">X47</strain>
    </source>
</reference>
<evidence type="ECO:0000256" key="2">
    <source>
        <dbReference type="SAM" id="Phobius"/>
    </source>
</evidence>
<dbReference type="GO" id="GO:0000271">
    <property type="term" value="P:polysaccharide biosynthetic process"/>
    <property type="evidence" value="ECO:0007669"/>
    <property type="project" value="TreeGrafter"/>
</dbReference>
<dbReference type="GO" id="GO:0016020">
    <property type="term" value="C:membrane"/>
    <property type="evidence" value="ECO:0007669"/>
    <property type="project" value="TreeGrafter"/>
</dbReference>
<dbReference type="KEGG" id="apre:CNX65_24460"/>
<keyword evidence="2" id="KW-1133">Transmembrane helix</keyword>
<evidence type="ECO:0000259" key="3">
    <source>
        <dbReference type="Pfam" id="PF01757"/>
    </source>
</evidence>
<feature type="region of interest" description="Disordered" evidence="1">
    <location>
        <begin position="95"/>
        <end position="135"/>
    </location>
</feature>
<feature type="transmembrane region" description="Helical" evidence="2">
    <location>
        <begin position="304"/>
        <end position="330"/>
    </location>
</feature>
<feature type="transmembrane region" description="Helical" evidence="2">
    <location>
        <begin position="431"/>
        <end position="450"/>
    </location>
</feature>